<proteinExistence type="predicted"/>
<name>A0A0R3QPB9_9BILA</name>
<dbReference type="WBParaSite" id="BTMF_0000955401-mRNA-1">
    <property type="protein sequence ID" value="BTMF_0000955401-mRNA-1"/>
    <property type="gene ID" value="BTMF_0000955401"/>
</dbReference>
<reference evidence="1" key="1">
    <citation type="submission" date="2017-02" db="UniProtKB">
        <authorList>
            <consortium name="WormBaseParasite"/>
        </authorList>
    </citation>
    <scope>IDENTIFICATION</scope>
</reference>
<evidence type="ECO:0000313" key="1">
    <source>
        <dbReference type="WBParaSite" id="BTMF_0000955401-mRNA-1"/>
    </source>
</evidence>
<accession>A0A0R3QPB9</accession>
<protein>
    <submittedName>
        <fullName evidence="1">30S ribosomal protein S16</fullName>
    </submittedName>
</protein>
<organism evidence="1">
    <name type="scientific">Brugia timori</name>
    <dbReference type="NCBI Taxonomy" id="42155"/>
    <lineage>
        <taxon>Eukaryota</taxon>
        <taxon>Metazoa</taxon>
        <taxon>Ecdysozoa</taxon>
        <taxon>Nematoda</taxon>
        <taxon>Chromadorea</taxon>
        <taxon>Rhabditida</taxon>
        <taxon>Spirurina</taxon>
        <taxon>Spiruromorpha</taxon>
        <taxon>Filarioidea</taxon>
        <taxon>Onchocercidae</taxon>
        <taxon>Brugia</taxon>
    </lineage>
</organism>
<dbReference type="AlphaFoldDB" id="A0A0R3QPB9"/>
<sequence>LLEFVENRQLKIKSRKTLYWFYSASHFSSISLPLLKIN</sequence>